<evidence type="ECO:0000256" key="1">
    <source>
        <dbReference type="ARBA" id="ARBA00022737"/>
    </source>
</evidence>
<feature type="transmembrane region" description="Helical" evidence="4">
    <location>
        <begin position="363"/>
        <end position="381"/>
    </location>
</feature>
<protein>
    <submittedName>
        <fullName evidence="5">Tetratricopeptide repeat protein</fullName>
    </submittedName>
</protein>
<feature type="transmembrane region" description="Helical" evidence="4">
    <location>
        <begin position="12"/>
        <end position="30"/>
    </location>
</feature>
<dbReference type="Pfam" id="PF00515">
    <property type="entry name" value="TPR_1"/>
    <property type="match status" value="1"/>
</dbReference>
<dbReference type="EMBL" id="SGIU01000003">
    <property type="protein sequence ID" value="TAI46603.1"/>
    <property type="molecule type" value="Genomic_DNA"/>
</dbReference>
<gene>
    <name evidence="5" type="ORF">EW142_16110</name>
</gene>
<dbReference type="Pfam" id="PF07719">
    <property type="entry name" value="TPR_2"/>
    <property type="match status" value="1"/>
</dbReference>
<dbReference type="Gene3D" id="1.25.40.10">
    <property type="entry name" value="Tetratricopeptide repeat domain"/>
    <property type="match status" value="2"/>
</dbReference>
<dbReference type="InterPro" id="IPR019734">
    <property type="entry name" value="TPR_rpt"/>
</dbReference>
<feature type="repeat" description="TPR" evidence="3">
    <location>
        <begin position="438"/>
        <end position="471"/>
    </location>
</feature>
<dbReference type="InterPro" id="IPR013105">
    <property type="entry name" value="TPR_2"/>
</dbReference>
<dbReference type="Proteomes" id="UP000291981">
    <property type="component" value="Unassembled WGS sequence"/>
</dbReference>
<dbReference type="PROSITE" id="PS50293">
    <property type="entry name" value="TPR_REGION"/>
    <property type="match status" value="1"/>
</dbReference>
<dbReference type="SUPFAM" id="SSF48452">
    <property type="entry name" value="TPR-like"/>
    <property type="match status" value="1"/>
</dbReference>
<keyword evidence="6" id="KW-1185">Reference proteome</keyword>
<dbReference type="PANTHER" id="PTHR44227:SF3">
    <property type="entry name" value="PROTEIN O-MANNOSYL-TRANSFERASE TMTC4"/>
    <property type="match status" value="1"/>
</dbReference>
<dbReference type="SMART" id="SM00028">
    <property type="entry name" value="TPR"/>
    <property type="match status" value="5"/>
</dbReference>
<organism evidence="5 6">
    <name type="scientific">Flagellimonas allohymeniacidonis</name>
    <dbReference type="NCBI Taxonomy" id="2517819"/>
    <lineage>
        <taxon>Bacteria</taxon>
        <taxon>Pseudomonadati</taxon>
        <taxon>Bacteroidota</taxon>
        <taxon>Flavobacteriia</taxon>
        <taxon>Flavobacteriales</taxon>
        <taxon>Flavobacteriaceae</taxon>
        <taxon>Flagellimonas</taxon>
    </lineage>
</organism>
<keyword evidence="4" id="KW-1133">Transmembrane helix</keyword>
<evidence type="ECO:0000313" key="5">
    <source>
        <dbReference type="EMBL" id="TAI46603.1"/>
    </source>
</evidence>
<dbReference type="AlphaFoldDB" id="A0A4Q8QDR7"/>
<evidence type="ECO:0000313" key="6">
    <source>
        <dbReference type="Proteomes" id="UP000291981"/>
    </source>
</evidence>
<keyword evidence="4" id="KW-0472">Membrane</keyword>
<feature type="transmembrane region" description="Helical" evidence="4">
    <location>
        <begin position="393"/>
        <end position="412"/>
    </location>
</feature>
<dbReference type="RefSeq" id="WP_130615803.1">
    <property type="nucleotide sequence ID" value="NZ_SGIU01000003.1"/>
</dbReference>
<feature type="transmembrane region" description="Helical" evidence="4">
    <location>
        <begin position="237"/>
        <end position="255"/>
    </location>
</feature>
<dbReference type="InterPro" id="IPR011990">
    <property type="entry name" value="TPR-like_helical_dom_sf"/>
</dbReference>
<feature type="transmembrane region" description="Helical" evidence="4">
    <location>
        <begin position="159"/>
        <end position="177"/>
    </location>
</feature>
<feature type="transmembrane region" description="Helical" evidence="4">
    <location>
        <begin position="184"/>
        <end position="211"/>
    </location>
</feature>
<feature type="repeat" description="TPR" evidence="3">
    <location>
        <begin position="637"/>
        <end position="670"/>
    </location>
</feature>
<comment type="caution">
    <text evidence="5">The sequence shown here is derived from an EMBL/GenBank/DDBJ whole genome shotgun (WGS) entry which is preliminary data.</text>
</comment>
<keyword evidence="1" id="KW-0677">Repeat</keyword>
<proteinExistence type="predicted"/>
<reference evidence="5 6" key="1">
    <citation type="submission" date="2019-02" db="EMBL/GenBank/DDBJ databases">
        <title>Draft genome sequence of Muricauda sp. 176CP4-71.</title>
        <authorList>
            <person name="Park J.-S."/>
        </authorList>
    </citation>
    <scope>NUCLEOTIDE SEQUENCE [LARGE SCALE GENOMIC DNA]</scope>
    <source>
        <strain evidence="5 6">176CP4-71</strain>
    </source>
</reference>
<dbReference type="PANTHER" id="PTHR44227">
    <property type="match status" value="1"/>
</dbReference>
<feature type="transmembrane region" description="Helical" evidence="4">
    <location>
        <begin position="332"/>
        <end position="351"/>
    </location>
</feature>
<keyword evidence="2 3" id="KW-0802">TPR repeat</keyword>
<feature type="transmembrane region" description="Helical" evidence="4">
    <location>
        <begin position="132"/>
        <end position="153"/>
    </location>
</feature>
<evidence type="ECO:0000256" key="4">
    <source>
        <dbReference type="SAM" id="Phobius"/>
    </source>
</evidence>
<evidence type="ECO:0000256" key="2">
    <source>
        <dbReference type="ARBA" id="ARBA00022803"/>
    </source>
</evidence>
<keyword evidence="4" id="KW-0812">Transmembrane</keyword>
<name>A0A4Q8QDR7_9FLAO</name>
<dbReference type="InterPro" id="IPR052346">
    <property type="entry name" value="O-mannosyl-transferase_TMTC"/>
</dbReference>
<feature type="transmembrane region" description="Helical" evidence="4">
    <location>
        <begin position="307"/>
        <end position="325"/>
    </location>
</feature>
<feature type="transmembrane region" description="Helical" evidence="4">
    <location>
        <begin position="267"/>
        <end position="287"/>
    </location>
</feature>
<dbReference type="OrthoDB" id="629822at2"/>
<accession>A0A4Q8QDR7</accession>
<feature type="repeat" description="TPR" evidence="3">
    <location>
        <begin position="472"/>
        <end position="505"/>
    </location>
</feature>
<feature type="transmembrane region" description="Helical" evidence="4">
    <location>
        <begin position="101"/>
        <end position="120"/>
    </location>
</feature>
<dbReference type="PROSITE" id="PS50005">
    <property type="entry name" value="TPR"/>
    <property type="match status" value="3"/>
</dbReference>
<sequence length="701" mass="81235">MKGLKICLEKNQTFYTLAISAVIALVASYSNHFTNSFHFDDFHTIVNNTAIRQFQVLDFFSNPETFSSLSTNRSYRPLTTLENSLDYAIGGLYTAPYHTHIFLMFLGVCFLVFLMVNRMLHDKHKPNRNRYLALLCASAFGFNCVNAETVNYIIQRAEITATFFILLAFFVFLNSKYWRRKGLYLLFVLFGFLSKEIAFVFAPLLFLYVLLLEEQAYLLEFYRRKEIQKCLNALRKTWPAVALTFLYLLFYFQMLPDTFSPGNISRYNYIITQPFVFGHYVLTYFIPYNLSADTDWMPFQSVLDYRAIIGIIVFLFFLFIALRASKQKETRIVSFGMLWFIIGLLPTSSFVPFAEVLNDHRTFLPYIGLTIAVVFGIRFLWERHLPKTLYQHKLKTFASFFLIVFFGLHFYGITQRNSVWKNELSLWEDVVKKCPENGRGHMNYGVALLGSGDYQKAKNCFEKALTLLPSYSNIHINLGIAKEHLSDLAGAERSFKKGLALNPNQHTSLYFYGRFLKQQQRFEEARKCLKKASVLAPSFQHSSNLLLEVYHEIKNWHALVELSSKRLSAQKNDGLAQKYLDIGLNKKPLLQVLQEELSQSPSAENHLKVSEVYYRQNRFAQSLHHAKKTLEIKHHFPSALNQMGLAYFKLGNRRMALMAFQQALTQNPDLINARNYVAIIKGEKKTHLVQNKLATTAQIEP</sequence>
<evidence type="ECO:0000256" key="3">
    <source>
        <dbReference type="PROSITE-ProRule" id="PRU00339"/>
    </source>
</evidence>
<dbReference type="Pfam" id="PF13181">
    <property type="entry name" value="TPR_8"/>
    <property type="match status" value="1"/>
</dbReference>